<keyword evidence="2" id="KW-1185">Reference proteome</keyword>
<name>A0A392TG03_9FABA</name>
<evidence type="ECO:0000313" key="1">
    <source>
        <dbReference type="EMBL" id="MCI58845.1"/>
    </source>
</evidence>
<organism evidence="1 2">
    <name type="scientific">Trifolium medium</name>
    <dbReference type="NCBI Taxonomy" id="97028"/>
    <lineage>
        <taxon>Eukaryota</taxon>
        <taxon>Viridiplantae</taxon>
        <taxon>Streptophyta</taxon>
        <taxon>Embryophyta</taxon>
        <taxon>Tracheophyta</taxon>
        <taxon>Spermatophyta</taxon>
        <taxon>Magnoliopsida</taxon>
        <taxon>eudicotyledons</taxon>
        <taxon>Gunneridae</taxon>
        <taxon>Pentapetalae</taxon>
        <taxon>rosids</taxon>
        <taxon>fabids</taxon>
        <taxon>Fabales</taxon>
        <taxon>Fabaceae</taxon>
        <taxon>Papilionoideae</taxon>
        <taxon>50 kb inversion clade</taxon>
        <taxon>NPAAA clade</taxon>
        <taxon>Hologalegina</taxon>
        <taxon>IRL clade</taxon>
        <taxon>Trifolieae</taxon>
        <taxon>Trifolium</taxon>
    </lineage>
</organism>
<accession>A0A392TG03</accession>
<dbReference type="EMBL" id="LXQA010552654">
    <property type="protein sequence ID" value="MCI58845.1"/>
    <property type="molecule type" value="Genomic_DNA"/>
</dbReference>
<reference evidence="1 2" key="1">
    <citation type="journal article" date="2018" name="Front. Plant Sci.">
        <title>Red Clover (Trifolium pratense) and Zigzag Clover (T. medium) - A Picture of Genomic Similarities and Differences.</title>
        <authorList>
            <person name="Dluhosova J."/>
            <person name="Istvanek J."/>
            <person name="Nedelnik J."/>
            <person name="Repkova J."/>
        </authorList>
    </citation>
    <scope>NUCLEOTIDE SEQUENCE [LARGE SCALE GENOMIC DNA]</scope>
    <source>
        <strain evidence="2">cv. 10/8</strain>
        <tissue evidence="1">Leaf</tissue>
    </source>
</reference>
<evidence type="ECO:0000313" key="2">
    <source>
        <dbReference type="Proteomes" id="UP000265520"/>
    </source>
</evidence>
<feature type="non-terminal residue" evidence="1">
    <location>
        <position position="1"/>
    </location>
</feature>
<sequence>QLDHELYLHNIFSSACSAQLNLQHSQFSSTMSSTFNILSSTCSAQPNLQHSKLSSTMSSTFSILNSARL</sequence>
<dbReference type="AlphaFoldDB" id="A0A392TG03"/>
<proteinExistence type="predicted"/>
<protein>
    <submittedName>
        <fullName evidence="1">Uncharacterized protein</fullName>
    </submittedName>
</protein>
<comment type="caution">
    <text evidence="1">The sequence shown here is derived from an EMBL/GenBank/DDBJ whole genome shotgun (WGS) entry which is preliminary data.</text>
</comment>
<dbReference type="Proteomes" id="UP000265520">
    <property type="component" value="Unassembled WGS sequence"/>
</dbReference>